<accession>A0A7J0GZJ7</accession>
<feature type="region of interest" description="Disordered" evidence="1">
    <location>
        <begin position="164"/>
        <end position="222"/>
    </location>
</feature>
<keyword evidence="3" id="KW-1185">Reference proteome</keyword>
<protein>
    <submittedName>
        <fullName evidence="2">Uncharacterized protein</fullName>
    </submittedName>
</protein>
<gene>
    <name evidence="2" type="ORF">Acr_25g0006100</name>
</gene>
<sequence>MDTRGKTNTEFRNEVSEVLTCHESSFDQIHATLQTILTDLYKPSRPKPTFPLLATATPLRSMMPPNPPNPTLNLTTLIPPLNSISLKSPTKIPLDGFTELNNTLNSKVLSLLNESSLLRSTSKELPSNGIPGSPNSKVPSIGPSFPRHYSVVLDPLNTRTRLKLLPESSTPPTGAQRRGAFGCETKEPTHPIRSHRRCSTRRGTQQPPKEAYPYCRSPRTTAPSQKYSRHRLFCNKLCSALRHGDHSKLSENLPLCLCATPPRQNPAVSKSSASLTVLIANGAGLESTKQFSYLSSRSRFPFADGAFSTQEAYINIGSSSNVKRDGTTTIDPILQALRLTSQRAKVAEALLGISASDGYTISSSQAQFPFVGKVTSTQDKYTNIGSSPNVKRDGTTPIDPILQAHQSTDQWVKVAKALLGISASDGYTSSSFRILFPFISKATSPQDAYINIGNIPCEAPSTQDVCIDIESSPNMEKNVTITIELILQARQSTDRWVKLVEIVLTISASAVYNSSSNFPKATNSTVLIASLTVISLRHTGQVASTKILAKFRAIACASGTLAGIRTNLPEEYTWIASVAFLIPATAMAFA</sequence>
<organism evidence="2 3">
    <name type="scientific">Actinidia rufa</name>
    <dbReference type="NCBI Taxonomy" id="165716"/>
    <lineage>
        <taxon>Eukaryota</taxon>
        <taxon>Viridiplantae</taxon>
        <taxon>Streptophyta</taxon>
        <taxon>Embryophyta</taxon>
        <taxon>Tracheophyta</taxon>
        <taxon>Spermatophyta</taxon>
        <taxon>Magnoliopsida</taxon>
        <taxon>eudicotyledons</taxon>
        <taxon>Gunneridae</taxon>
        <taxon>Pentapetalae</taxon>
        <taxon>asterids</taxon>
        <taxon>Ericales</taxon>
        <taxon>Actinidiaceae</taxon>
        <taxon>Actinidia</taxon>
    </lineage>
</organism>
<evidence type="ECO:0000256" key="1">
    <source>
        <dbReference type="SAM" id="MobiDB-lite"/>
    </source>
</evidence>
<comment type="caution">
    <text evidence="2">The sequence shown here is derived from an EMBL/GenBank/DDBJ whole genome shotgun (WGS) entry which is preliminary data.</text>
</comment>
<dbReference type="EMBL" id="BJWL01000025">
    <property type="protein sequence ID" value="GFZ16201.1"/>
    <property type="molecule type" value="Genomic_DNA"/>
</dbReference>
<dbReference type="OrthoDB" id="2013610at2759"/>
<proteinExistence type="predicted"/>
<evidence type="ECO:0000313" key="3">
    <source>
        <dbReference type="Proteomes" id="UP000585474"/>
    </source>
</evidence>
<name>A0A7J0GZJ7_9ERIC</name>
<evidence type="ECO:0000313" key="2">
    <source>
        <dbReference type="EMBL" id="GFZ16201.1"/>
    </source>
</evidence>
<dbReference type="Proteomes" id="UP000585474">
    <property type="component" value="Unassembled WGS sequence"/>
</dbReference>
<reference evidence="2 3" key="1">
    <citation type="submission" date="2019-07" db="EMBL/GenBank/DDBJ databases">
        <title>De Novo Assembly of kiwifruit Actinidia rufa.</title>
        <authorList>
            <person name="Sugita-Konishi S."/>
            <person name="Sato K."/>
            <person name="Mori E."/>
            <person name="Abe Y."/>
            <person name="Kisaki G."/>
            <person name="Hamano K."/>
            <person name="Suezawa K."/>
            <person name="Otani M."/>
            <person name="Fukuda T."/>
            <person name="Manabe T."/>
            <person name="Gomi K."/>
            <person name="Tabuchi M."/>
            <person name="Akimitsu K."/>
            <person name="Kataoka I."/>
        </authorList>
    </citation>
    <scope>NUCLEOTIDE SEQUENCE [LARGE SCALE GENOMIC DNA]</scope>
    <source>
        <strain evidence="3">cv. Fuchu</strain>
    </source>
</reference>
<dbReference type="AlphaFoldDB" id="A0A7J0GZJ7"/>